<dbReference type="Gene3D" id="3.40.50.1820">
    <property type="entry name" value="alpha/beta hydrolase"/>
    <property type="match status" value="1"/>
</dbReference>
<keyword evidence="7 9" id="KW-0119">Carbohydrate metabolism</keyword>
<dbReference type="PANTHER" id="PTHR43037">
    <property type="entry name" value="UNNAMED PRODUCT-RELATED"/>
    <property type="match status" value="1"/>
</dbReference>
<keyword evidence="4 9" id="KW-0732">Signal</keyword>
<dbReference type="Proteomes" id="UP001390339">
    <property type="component" value="Unassembled WGS sequence"/>
</dbReference>
<dbReference type="GO" id="GO:0016787">
    <property type="term" value="F:hydrolase activity"/>
    <property type="evidence" value="ECO:0007669"/>
    <property type="project" value="UniProtKB-KW"/>
</dbReference>
<comment type="function">
    <text evidence="9">Esterase involved in the hydrolysis of xylan, a major structural heterogeneous polysaccharide found in plant biomass representing the second most abundant polysaccharide in the biosphere, after cellulose.</text>
</comment>
<keyword evidence="2 9" id="KW-0719">Serine esterase</keyword>
<keyword evidence="3 9" id="KW-0964">Secreted</keyword>
<dbReference type="Pfam" id="PF10503">
    <property type="entry name" value="Esterase_PHB"/>
    <property type="match status" value="1"/>
</dbReference>
<dbReference type="PANTHER" id="PTHR43037:SF3">
    <property type="entry name" value="FERULOYL ESTERASE B"/>
    <property type="match status" value="1"/>
</dbReference>
<evidence type="ECO:0000256" key="8">
    <source>
        <dbReference type="ARBA" id="ARBA00023326"/>
    </source>
</evidence>
<keyword evidence="5 9" id="KW-0378">Hydrolase</keyword>
<evidence type="ECO:0000256" key="9">
    <source>
        <dbReference type="RuleBase" id="RU367147"/>
    </source>
</evidence>
<dbReference type="NCBIfam" id="TIGR01840">
    <property type="entry name" value="esterase_phb"/>
    <property type="match status" value="1"/>
</dbReference>
<comment type="similarity">
    <text evidence="9">Belongs to the carbohydrate esterase 1 (CE1) family.</text>
</comment>
<evidence type="ECO:0000313" key="11">
    <source>
        <dbReference type="Proteomes" id="UP001390339"/>
    </source>
</evidence>
<comment type="caution">
    <text evidence="10">The sequence shown here is derived from an EMBL/GenBank/DDBJ whole genome shotgun (WGS) entry which is preliminary data.</text>
</comment>
<evidence type="ECO:0000256" key="7">
    <source>
        <dbReference type="ARBA" id="ARBA00023277"/>
    </source>
</evidence>
<keyword evidence="11" id="KW-1185">Reference proteome</keyword>
<gene>
    <name evidence="10" type="ORF">PGQ11_014464</name>
</gene>
<dbReference type="EC" id="3.1.1.-" evidence="9"/>
<evidence type="ECO:0000256" key="1">
    <source>
        <dbReference type="ARBA" id="ARBA00004613"/>
    </source>
</evidence>
<evidence type="ECO:0000256" key="6">
    <source>
        <dbReference type="ARBA" id="ARBA00023180"/>
    </source>
</evidence>
<proteinExistence type="inferred from homology"/>
<evidence type="ECO:0000256" key="2">
    <source>
        <dbReference type="ARBA" id="ARBA00022487"/>
    </source>
</evidence>
<evidence type="ECO:0000256" key="4">
    <source>
        <dbReference type="ARBA" id="ARBA00022729"/>
    </source>
</evidence>
<dbReference type="SUPFAM" id="SSF53474">
    <property type="entry name" value="alpha/beta-Hydrolases"/>
    <property type="match status" value="2"/>
</dbReference>
<keyword evidence="6" id="KW-0325">Glycoprotein</keyword>
<dbReference type="InterPro" id="IPR010126">
    <property type="entry name" value="Esterase_phb"/>
</dbReference>
<evidence type="ECO:0000313" key="10">
    <source>
        <dbReference type="EMBL" id="KAK8851985.1"/>
    </source>
</evidence>
<feature type="chain" id="PRO_5044953840" description="Carboxylic ester hydrolase" evidence="9">
    <location>
        <begin position="22"/>
        <end position="308"/>
    </location>
</feature>
<dbReference type="InterPro" id="IPR029058">
    <property type="entry name" value="AB_hydrolase_fold"/>
</dbReference>
<reference evidence="10 11" key="1">
    <citation type="journal article" date="2024" name="IMA Fungus">
        <title>Apiospora arundinis, a panoply of carbohydrate-active enzymes and secondary metabolites.</title>
        <authorList>
            <person name="Sorensen T."/>
            <person name="Petersen C."/>
            <person name="Muurmann A.T."/>
            <person name="Christiansen J.V."/>
            <person name="Brundto M.L."/>
            <person name="Overgaard C.K."/>
            <person name="Boysen A.T."/>
            <person name="Wollenberg R.D."/>
            <person name="Larsen T.O."/>
            <person name="Sorensen J.L."/>
            <person name="Nielsen K.L."/>
            <person name="Sondergaard T.E."/>
        </authorList>
    </citation>
    <scope>NUCLEOTIDE SEQUENCE [LARGE SCALE GENOMIC DNA]</scope>
    <source>
        <strain evidence="10 11">AAU 773</strain>
    </source>
</reference>
<organism evidence="10 11">
    <name type="scientific">Apiospora arundinis</name>
    <dbReference type="NCBI Taxonomy" id="335852"/>
    <lineage>
        <taxon>Eukaryota</taxon>
        <taxon>Fungi</taxon>
        <taxon>Dikarya</taxon>
        <taxon>Ascomycota</taxon>
        <taxon>Pezizomycotina</taxon>
        <taxon>Sordariomycetes</taxon>
        <taxon>Xylariomycetidae</taxon>
        <taxon>Amphisphaeriales</taxon>
        <taxon>Apiosporaceae</taxon>
        <taxon>Apiospora</taxon>
    </lineage>
</organism>
<protein>
    <recommendedName>
        <fullName evidence="9">Carboxylic ester hydrolase</fullName>
        <ecNumber evidence="9">3.1.1.-</ecNumber>
    </recommendedName>
</protein>
<evidence type="ECO:0000256" key="3">
    <source>
        <dbReference type="ARBA" id="ARBA00022525"/>
    </source>
</evidence>
<comment type="subcellular location">
    <subcellularLocation>
        <location evidence="1 9">Secreted</location>
    </subcellularLocation>
</comment>
<feature type="signal peptide" evidence="9">
    <location>
        <begin position="1"/>
        <end position="21"/>
    </location>
</feature>
<keyword evidence="8 9" id="KW-0624">Polysaccharide degradation</keyword>
<name>A0ABR2HSB7_9PEZI</name>
<evidence type="ECO:0000256" key="5">
    <source>
        <dbReference type="ARBA" id="ARBA00022801"/>
    </source>
</evidence>
<sequence length="308" mass="32766">MKFFIQNAAIALGLFNSLVTSSPVTPRAATAGPQSTLQQITDLYPDPSGKAKMYVYVPEKLAPKPPVIVAVHFCTGTAKAYFTGSPYAQLADEKGFVVVYPESPHEGTCWDVSSRESLSHNGGSDSASIASMVDYALKKYNGDASKVFVTGSSSGAMMTNVMAATYPELFQAAIVYSGVAAGCFVSTAGLVDAWNSTCSQGQSHATADQWANVVHDMYPGYTGARPRMQIYHGSADAALLPPNYNETIKQWSGVFGLDADKPTSTQANYPLQGYTTTTWSAQLQGIYALGVGHTVPIRGDDDMAFFGL</sequence>
<dbReference type="EMBL" id="JAPCWZ010000009">
    <property type="protein sequence ID" value="KAK8851985.1"/>
    <property type="molecule type" value="Genomic_DNA"/>
</dbReference>
<dbReference type="InterPro" id="IPR050955">
    <property type="entry name" value="Plant_Biomass_Hydrol_Est"/>
</dbReference>
<accession>A0ABR2HSB7</accession>